<evidence type="ECO:0000256" key="1">
    <source>
        <dbReference type="ARBA" id="ARBA00008344"/>
    </source>
</evidence>
<dbReference type="SMART" id="SM00174">
    <property type="entry name" value="RHO"/>
    <property type="match status" value="1"/>
</dbReference>
<protein>
    <submittedName>
        <fullName evidence="5">Ras small monomeric GTPase</fullName>
    </submittedName>
</protein>
<evidence type="ECO:0000256" key="2">
    <source>
        <dbReference type="ARBA" id="ARBA00022741"/>
    </source>
</evidence>
<evidence type="ECO:0000313" key="6">
    <source>
        <dbReference type="Proteomes" id="UP000799766"/>
    </source>
</evidence>
<dbReference type="AlphaFoldDB" id="A0A6A6NNX4"/>
<organism evidence="5 6">
    <name type="scientific">Lineolata rhizophorae</name>
    <dbReference type="NCBI Taxonomy" id="578093"/>
    <lineage>
        <taxon>Eukaryota</taxon>
        <taxon>Fungi</taxon>
        <taxon>Dikarya</taxon>
        <taxon>Ascomycota</taxon>
        <taxon>Pezizomycotina</taxon>
        <taxon>Dothideomycetes</taxon>
        <taxon>Dothideomycetes incertae sedis</taxon>
        <taxon>Lineolatales</taxon>
        <taxon>Lineolataceae</taxon>
        <taxon>Lineolata</taxon>
    </lineage>
</organism>
<dbReference type="PROSITE" id="PS51421">
    <property type="entry name" value="RAS"/>
    <property type="match status" value="1"/>
</dbReference>
<comment type="similarity">
    <text evidence="1">Belongs to the small GTPase superfamily. Ras family.</text>
</comment>
<dbReference type="SMART" id="SM00176">
    <property type="entry name" value="RAN"/>
    <property type="match status" value="1"/>
</dbReference>
<dbReference type="GO" id="GO:0003924">
    <property type="term" value="F:GTPase activity"/>
    <property type="evidence" value="ECO:0007669"/>
    <property type="project" value="InterPro"/>
</dbReference>
<dbReference type="GO" id="GO:0016020">
    <property type="term" value="C:membrane"/>
    <property type="evidence" value="ECO:0007669"/>
    <property type="project" value="InterPro"/>
</dbReference>
<accession>A0A6A6NNX4</accession>
<dbReference type="InterPro" id="IPR005225">
    <property type="entry name" value="Small_GTP-bd"/>
</dbReference>
<dbReference type="SMART" id="SM00173">
    <property type="entry name" value="RAS"/>
    <property type="match status" value="1"/>
</dbReference>
<dbReference type="PROSITE" id="PS51420">
    <property type="entry name" value="RHO"/>
    <property type="match status" value="1"/>
</dbReference>
<dbReference type="Gene3D" id="3.40.50.300">
    <property type="entry name" value="P-loop containing nucleotide triphosphate hydrolases"/>
    <property type="match status" value="1"/>
</dbReference>
<proteinExistence type="inferred from homology"/>
<sequence length="222" mass="24719">MVGNLALHRLVVLGDGGVGKTALTVQVSLNYFDHAYVPTIEDSYRKQVQIDGQACVLNVLDTAGDEKYAVLRDQWISDGDGFVLVYSTSSRASFVRIEAFYRQILRVKESELESTFPDSPPRARPPIVLVGNKSDCDTEREVSTSEGAALARALGCHFFETSAKSCVNVDDAFYVVVRILRKRRHRTPRTEKEGRIKARRVASQSSLSRAPGREREPTCIIL</sequence>
<gene>
    <name evidence="5" type="ORF">BDY21DRAFT_367261</name>
</gene>
<dbReference type="InterPro" id="IPR027417">
    <property type="entry name" value="P-loop_NTPase"/>
</dbReference>
<evidence type="ECO:0000256" key="3">
    <source>
        <dbReference type="ARBA" id="ARBA00023134"/>
    </source>
</evidence>
<name>A0A6A6NNX4_9PEZI</name>
<evidence type="ECO:0000256" key="4">
    <source>
        <dbReference type="SAM" id="MobiDB-lite"/>
    </source>
</evidence>
<dbReference type="SMART" id="SM00175">
    <property type="entry name" value="RAB"/>
    <property type="match status" value="1"/>
</dbReference>
<dbReference type="InterPro" id="IPR001806">
    <property type="entry name" value="Small_GTPase"/>
</dbReference>
<dbReference type="GO" id="GO:0007165">
    <property type="term" value="P:signal transduction"/>
    <property type="evidence" value="ECO:0007669"/>
    <property type="project" value="InterPro"/>
</dbReference>
<feature type="region of interest" description="Disordered" evidence="4">
    <location>
        <begin position="187"/>
        <end position="216"/>
    </location>
</feature>
<dbReference type="EMBL" id="MU001700">
    <property type="protein sequence ID" value="KAF2453003.1"/>
    <property type="molecule type" value="Genomic_DNA"/>
</dbReference>
<dbReference type="FunFam" id="3.40.50.300:FF:000654">
    <property type="entry name" value="Small g-protein ras2"/>
    <property type="match status" value="1"/>
</dbReference>
<keyword evidence="2" id="KW-0547">Nucleotide-binding</keyword>
<dbReference type="NCBIfam" id="TIGR00231">
    <property type="entry name" value="small_GTP"/>
    <property type="match status" value="1"/>
</dbReference>
<dbReference type="Pfam" id="PF00071">
    <property type="entry name" value="Ras"/>
    <property type="match status" value="1"/>
</dbReference>
<dbReference type="PANTHER" id="PTHR24070">
    <property type="entry name" value="RAS, DI-RAS, AND RHEB FAMILY MEMBERS OF SMALL GTPASE SUPERFAMILY"/>
    <property type="match status" value="1"/>
</dbReference>
<evidence type="ECO:0000313" key="5">
    <source>
        <dbReference type="EMBL" id="KAF2453003.1"/>
    </source>
</evidence>
<keyword evidence="3" id="KW-0342">GTP-binding</keyword>
<reference evidence="5" key="1">
    <citation type="journal article" date="2020" name="Stud. Mycol.">
        <title>101 Dothideomycetes genomes: a test case for predicting lifestyles and emergence of pathogens.</title>
        <authorList>
            <person name="Haridas S."/>
            <person name="Albert R."/>
            <person name="Binder M."/>
            <person name="Bloem J."/>
            <person name="Labutti K."/>
            <person name="Salamov A."/>
            <person name="Andreopoulos B."/>
            <person name="Baker S."/>
            <person name="Barry K."/>
            <person name="Bills G."/>
            <person name="Bluhm B."/>
            <person name="Cannon C."/>
            <person name="Castanera R."/>
            <person name="Culley D."/>
            <person name="Daum C."/>
            <person name="Ezra D."/>
            <person name="Gonzalez J."/>
            <person name="Henrissat B."/>
            <person name="Kuo A."/>
            <person name="Liang C."/>
            <person name="Lipzen A."/>
            <person name="Lutzoni F."/>
            <person name="Magnuson J."/>
            <person name="Mondo S."/>
            <person name="Nolan M."/>
            <person name="Ohm R."/>
            <person name="Pangilinan J."/>
            <person name="Park H.-J."/>
            <person name="Ramirez L."/>
            <person name="Alfaro M."/>
            <person name="Sun H."/>
            <person name="Tritt A."/>
            <person name="Yoshinaga Y."/>
            <person name="Zwiers L.-H."/>
            <person name="Turgeon B."/>
            <person name="Goodwin S."/>
            <person name="Spatafora J."/>
            <person name="Crous P."/>
            <person name="Grigoriev I."/>
        </authorList>
    </citation>
    <scope>NUCLEOTIDE SEQUENCE</scope>
    <source>
        <strain evidence="5">ATCC 16933</strain>
    </source>
</reference>
<dbReference type="PROSITE" id="PS51419">
    <property type="entry name" value="RAB"/>
    <property type="match status" value="1"/>
</dbReference>
<dbReference type="Proteomes" id="UP000799766">
    <property type="component" value="Unassembled WGS sequence"/>
</dbReference>
<dbReference type="OrthoDB" id="5976022at2759"/>
<keyword evidence="6" id="KW-1185">Reference proteome</keyword>
<dbReference type="SUPFAM" id="SSF52540">
    <property type="entry name" value="P-loop containing nucleoside triphosphate hydrolases"/>
    <property type="match status" value="1"/>
</dbReference>
<dbReference type="PRINTS" id="PR00449">
    <property type="entry name" value="RASTRNSFRMNG"/>
</dbReference>
<dbReference type="GO" id="GO:0005525">
    <property type="term" value="F:GTP binding"/>
    <property type="evidence" value="ECO:0007669"/>
    <property type="project" value="UniProtKB-KW"/>
</dbReference>
<dbReference type="InterPro" id="IPR020849">
    <property type="entry name" value="Small_GTPase_Ras-type"/>
</dbReference>